<feature type="compositionally biased region" description="Low complexity" evidence="7">
    <location>
        <begin position="363"/>
        <end position="373"/>
    </location>
</feature>
<keyword evidence="8" id="KW-0396">Initiation factor</keyword>
<name>A0A1Y2GPX1_9FUNG</name>
<reference evidence="8 9" key="1">
    <citation type="submission" date="2016-07" db="EMBL/GenBank/DDBJ databases">
        <title>Pervasive Adenine N6-methylation of Active Genes in Fungi.</title>
        <authorList>
            <consortium name="DOE Joint Genome Institute"/>
            <person name="Mondo S.J."/>
            <person name="Dannebaum R.O."/>
            <person name="Kuo R.C."/>
            <person name="Labutti K."/>
            <person name="Haridas S."/>
            <person name="Kuo A."/>
            <person name="Salamov A."/>
            <person name="Ahrendt S.R."/>
            <person name="Lipzen A."/>
            <person name="Sullivan W."/>
            <person name="Andreopoulos W.B."/>
            <person name="Clum A."/>
            <person name="Lindquist E."/>
            <person name="Daum C."/>
            <person name="Ramamoorthy G.K."/>
            <person name="Gryganskyi A."/>
            <person name="Culley D."/>
            <person name="Magnuson J.K."/>
            <person name="James T.Y."/>
            <person name="O'Malley M.A."/>
            <person name="Stajich J.E."/>
            <person name="Spatafora J.W."/>
            <person name="Visel A."/>
            <person name="Grigoriev I.V."/>
        </authorList>
    </citation>
    <scope>NUCLEOTIDE SEQUENCE [LARGE SCALE GENOMIC DNA]</scope>
    <source>
        <strain evidence="8 9">NRRL 3116</strain>
    </source>
</reference>
<proteinExistence type="inferred from homology"/>
<dbReference type="GO" id="GO:0005634">
    <property type="term" value="C:nucleus"/>
    <property type="evidence" value="ECO:0007669"/>
    <property type="project" value="UniProtKB-SubCell"/>
</dbReference>
<dbReference type="GO" id="GO:0046982">
    <property type="term" value="F:protein heterodimerization activity"/>
    <property type="evidence" value="ECO:0007669"/>
    <property type="project" value="InterPro"/>
</dbReference>
<dbReference type="GeneID" id="33571882"/>
<dbReference type="OrthoDB" id="66982at2759"/>
<organism evidence="8 9">
    <name type="scientific">Lobosporangium transversale</name>
    <dbReference type="NCBI Taxonomy" id="64571"/>
    <lineage>
        <taxon>Eukaryota</taxon>
        <taxon>Fungi</taxon>
        <taxon>Fungi incertae sedis</taxon>
        <taxon>Mucoromycota</taxon>
        <taxon>Mortierellomycotina</taxon>
        <taxon>Mortierellomycetes</taxon>
        <taxon>Mortierellales</taxon>
        <taxon>Mortierellaceae</taxon>
        <taxon>Lobosporangium</taxon>
    </lineage>
</organism>
<gene>
    <name evidence="8" type="ORF">BCR41DRAFT_421537</name>
</gene>
<evidence type="ECO:0000256" key="6">
    <source>
        <dbReference type="ARBA" id="ARBA00061274"/>
    </source>
</evidence>
<dbReference type="Proteomes" id="UP000193648">
    <property type="component" value="Unassembled WGS sequence"/>
</dbReference>
<dbReference type="SUPFAM" id="SSF47113">
    <property type="entry name" value="Histone-fold"/>
    <property type="match status" value="2"/>
</dbReference>
<evidence type="ECO:0000256" key="7">
    <source>
        <dbReference type="SAM" id="MobiDB-lite"/>
    </source>
</evidence>
<feature type="compositionally biased region" description="Gly residues" evidence="7">
    <location>
        <begin position="330"/>
        <end position="346"/>
    </location>
</feature>
<dbReference type="GO" id="GO:0005829">
    <property type="term" value="C:cytosol"/>
    <property type="evidence" value="ECO:0007669"/>
    <property type="project" value="EnsemblFungi"/>
</dbReference>
<keyword evidence="4" id="KW-0804">Transcription</keyword>
<dbReference type="CDD" id="cd22926">
    <property type="entry name" value="HFD_SPT3"/>
    <property type="match status" value="1"/>
</dbReference>
<dbReference type="FunFam" id="1.10.20.10:FF:000023">
    <property type="entry name" value="transcription initiation protein SPT3 homolog"/>
    <property type="match status" value="1"/>
</dbReference>
<dbReference type="AlphaFoldDB" id="A0A1Y2GPX1"/>
<feature type="compositionally biased region" description="Gly residues" evidence="7">
    <location>
        <begin position="125"/>
        <end position="135"/>
    </location>
</feature>
<accession>A0A1Y2GPX1</accession>
<comment type="subcellular location">
    <subcellularLocation>
        <location evidence="1">Nucleus</location>
    </subcellularLocation>
</comment>
<feature type="region of interest" description="Disordered" evidence="7">
    <location>
        <begin position="284"/>
        <end position="373"/>
    </location>
</feature>
<evidence type="ECO:0000256" key="4">
    <source>
        <dbReference type="ARBA" id="ARBA00023163"/>
    </source>
</evidence>
<evidence type="ECO:0000256" key="2">
    <source>
        <dbReference type="ARBA" id="ARBA00023015"/>
    </source>
</evidence>
<sequence>MADEVKPREKSRYRYQTEIQQMMFVFGEVSDAIQETTMLVEDIVRSQVIEIICLAAQQARKRGSRFMSAEDLIFLIRHDRPKVNRLRTYLSWKDVRKNVKDSSDGTGGAGADDVVGVEDAADVKGGAGDGGPGGKKGVDPAGAVVPGNKARRMRVKLSWELLNAFADAMVGTGEEEEEDDDDEDAYLDSMQRLRDADRVTFAMTREEYEHYSECRQASFTYRKAKRFREWANMSAYIDMKPNDDIIDILGFLTFEMVTTLTETALKVKREEDEKQRLYREAVVAAKSKSNQQDSSNGNSNGNGGGGGNGTNNSNGGAGGSHDENSNSGSNNGGVNGNNGNSGGDDNIGGEDMDLDDDMPGLFSLPPSEQSPLQPRHIREAFRRLQRAPMPIKNYHGGLARTKVSLI</sequence>
<dbReference type="GO" id="GO:0007124">
    <property type="term" value="P:pseudohyphal growth"/>
    <property type="evidence" value="ECO:0007669"/>
    <property type="project" value="EnsemblFungi"/>
</dbReference>
<dbReference type="InParanoid" id="A0A1Y2GPX1"/>
<keyword evidence="5" id="KW-0539">Nucleus</keyword>
<dbReference type="STRING" id="64571.A0A1Y2GPX1"/>
<dbReference type="EMBL" id="MCFF01000015">
    <property type="protein sequence ID" value="ORZ18288.1"/>
    <property type="molecule type" value="Genomic_DNA"/>
</dbReference>
<dbReference type="GO" id="GO:0001403">
    <property type="term" value="P:invasive growth in response to glucose limitation"/>
    <property type="evidence" value="ECO:0007669"/>
    <property type="project" value="EnsemblFungi"/>
</dbReference>
<dbReference type="GO" id="GO:0006366">
    <property type="term" value="P:transcription by RNA polymerase II"/>
    <property type="evidence" value="ECO:0007669"/>
    <property type="project" value="EnsemblFungi"/>
</dbReference>
<protein>
    <submittedName>
        <fullName evidence="8">Transcription initiation factor IID, 18kD subunit-domain-containing protein</fullName>
    </submittedName>
</protein>
<evidence type="ECO:0000256" key="1">
    <source>
        <dbReference type="ARBA" id="ARBA00004123"/>
    </source>
</evidence>
<evidence type="ECO:0000256" key="5">
    <source>
        <dbReference type="ARBA" id="ARBA00023242"/>
    </source>
</evidence>
<feature type="compositionally biased region" description="Acidic residues" evidence="7">
    <location>
        <begin position="347"/>
        <end position="358"/>
    </location>
</feature>
<dbReference type="GO" id="GO:0006325">
    <property type="term" value="P:chromatin organization"/>
    <property type="evidence" value="ECO:0007669"/>
    <property type="project" value="EnsemblFungi"/>
</dbReference>
<dbReference type="InterPro" id="IPR003195">
    <property type="entry name" value="TFIID_TAF13"/>
</dbReference>
<dbReference type="FunCoup" id="A0A1Y2GPX1">
    <property type="interactions" value="77"/>
</dbReference>
<dbReference type="PANTHER" id="PTHR11380:SF16">
    <property type="entry name" value="TRANSCRIPTION INITIATION PROTEIN SPT3 HOMOLOG"/>
    <property type="match status" value="1"/>
</dbReference>
<keyword evidence="9" id="KW-1185">Reference proteome</keyword>
<dbReference type="GO" id="GO:0046695">
    <property type="term" value="C:SLIK (SAGA-like) complex"/>
    <property type="evidence" value="ECO:0007669"/>
    <property type="project" value="EnsemblFungi"/>
</dbReference>
<dbReference type="GO" id="GO:0003743">
    <property type="term" value="F:translation initiation factor activity"/>
    <property type="evidence" value="ECO:0007669"/>
    <property type="project" value="UniProtKB-KW"/>
</dbReference>
<keyword evidence="8" id="KW-0648">Protein biosynthesis</keyword>
<dbReference type="Pfam" id="PF02269">
    <property type="entry name" value="TFIID-18kDa"/>
    <property type="match status" value="1"/>
</dbReference>
<dbReference type="GO" id="GO:0003712">
    <property type="term" value="F:transcription coregulator activity"/>
    <property type="evidence" value="ECO:0007669"/>
    <property type="project" value="EnsemblFungi"/>
</dbReference>
<dbReference type="InterPro" id="IPR009072">
    <property type="entry name" value="Histone-fold"/>
</dbReference>
<comment type="similarity">
    <text evidence="6">Belongs to the SPT3 family.</text>
</comment>
<keyword evidence="3" id="KW-0010">Activator</keyword>
<evidence type="ECO:0000313" key="8">
    <source>
        <dbReference type="EMBL" id="ORZ18288.1"/>
    </source>
</evidence>
<keyword evidence="2" id="KW-0805">Transcription regulation</keyword>
<dbReference type="GO" id="GO:0006357">
    <property type="term" value="P:regulation of transcription by RNA polymerase II"/>
    <property type="evidence" value="ECO:0007669"/>
    <property type="project" value="EnsemblFungi"/>
</dbReference>
<dbReference type="GO" id="GO:0000124">
    <property type="term" value="C:SAGA complex"/>
    <property type="evidence" value="ECO:0007669"/>
    <property type="project" value="EnsemblFungi"/>
</dbReference>
<feature type="compositionally biased region" description="Gly residues" evidence="7">
    <location>
        <begin position="300"/>
        <end position="319"/>
    </location>
</feature>
<dbReference type="PANTHER" id="PTHR11380">
    <property type="entry name" value="TRANSCRIPTION INITIATION FACTOR TFIID/SUPT3-RELATED"/>
    <property type="match status" value="1"/>
</dbReference>
<evidence type="ECO:0000313" key="9">
    <source>
        <dbReference type="Proteomes" id="UP000193648"/>
    </source>
</evidence>
<dbReference type="RefSeq" id="XP_021882083.1">
    <property type="nucleotide sequence ID" value="XM_022030039.1"/>
</dbReference>
<feature type="region of interest" description="Disordered" evidence="7">
    <location>
        <begin position="121"/>
        <end position="143"/>
    </location>
</feature>
<comment type="caution">
    <text evidence="8">The sequence shown here is derived from an EMBL/GenBank/DDBJ whole genome shotgun (WGS) entry which is preliminary data.</text>
</comment>
<dbReference type="Gene3D" id="1.10.20.10">
    <property type="entry name" value="Histone, subunit A"/>
    <property type="match status" value="1"/>
</dbReference>
<evidence type="ECO:0000256" key="3">
    <source>
        <dbReference type="ARBA" id="ARBA00023159"/>
    </source>
</evidence>